<gene>
    <name evidence="1" type="ORF">TNCT_125601</name>
</gene>
<dbReference type="AlphaFoldDB" id="A0A8X6HC75"/>
<organism evidence="1 2">
    <name type="scientific">Trichonephila clavata</name>
    <name type="common">Joro spider</name>
    <name type="synonym">Nephila clavata</name>
    <dbReference type="NCBI Taxonomy" id="2740835"/>
    <lineage>
        <taxon>Eukaryota</taxon>
        <taxon>Metazoa</taxon>
        <taxon>Ecdysozoa</taxon>
        <taxon>Arthropoda</taxon>
        <taxon>Chelicerata</taxon>
        <taxon>Arachnida</taxon>
        <taxon>Araneae</taxon>
        <taxon>Araneomorphae</taxon>
        <taxon>Entelegynae</taxon>
        <taxon>Araneoidea</taxon>
        <taxon>Nephilidae</taxon>
        <taxon>Trichonephila</taxon>
    </lineage>
</organism>
<evidence type="ECO:0000313" key="2">
    <source>
        <dbReference type="Proteomes" id="UP000887116"/>
    </source>
</evidence>
<sequence>MIARSLPVALQANKKYQAVSPGKRKGHLYKSCARSKENQLIIALAGPLFISDYGPIGRQRECSKPRLVKPAQPIAQPIFFFVITFIQIALHIHMQA</sequence>
<protein>
    <submittedName>
        <fullName evidence="1">Uncharacterized protein</fullName>
    </submittedName>
</protein>
<keyword evidence="2" id="KW-1185">Reference proteome</keyword>
<dbReference type="Proteomes" id="UP000887116">
    <property type="component" value="Unassembled WGS sequence"/>
</dbReference>
<comment type="caution">
    <text evidence="1">The sequence shown here is derived from an EMBL/GenBank/DDBJ whole genome shotgun (WGS) entry which is preliminary data.</text>
</comment>
<dbReference type="EMBL" id="BMAO01027996">
    <property type="protein sequence ID" value="GFR21226.1"/>
    <property type="molecule type" value="Genomic_DNA"/>
</dbReference>
<reference evidence="1" key="1">
    <citation type="submission" date="2020-07" db="EMBL/GenBank/DDBJ databases">
        <title>Multicomponent nature underlies the extraordinary mechanical properties of spider dragline silk.</title>
        <authorList>
            <person name="Kono N."/>
            <person name="Nakamura H."/>
            <person name="Mori M."/>
            <person name="Yoshida Y."/>
            <person name="Ohtoshi R."/>
            <person name="Malay A.D."/>
            <person name="Moran D.A.P."/>
            <person name="Tomita M."/>
            <person name="Numata K."/>
            <person name="Arakawa K."/>
        </authorList>
    </citation>
    <scope>NUCLEOTIDE SEQUENCE</scope>
</reference>
<name>A0A8X6HC75_TRICU</name>
<evidence type="ECO:0000313" key="1">
    <source>
        <dbReference type="EMBL" id="GFR21226.1"/>
    </source>
</evidence>
<proteinExistence type="predicted"/>
<accession>A0A8X6HC75</accession>